<dbReference type="OrthoDB" id="5244663at2"/>
<dbReference type="RefSeq" id="WP_158029718.1">
    <property type="nucleotide sequence ID" value="NZ_BMHG01000001.1"/>
</dbReference>
<name>A0A6H9WPI6_9MICO</name>
<evidence type="ECO:0000313" key="3">
    <source>
        <dbReference type="Proteomes" id="UP000431744"/>
    </source>
</evidence>
<dbReference type="AlphaFoldDB" id="A0A6H9WPI6"/>
<dbReference type="Proteomes" id="UP000431744">
    <property type="component" value="Unassembled WGS sequence"/>
</dbReference>
<keyword evidence="3" id="KW-1185">Reference proteome</keyword>
<sequence length="369" mass="37947">MYGANPGELRMIARRFELRSDLVRGVAATTRREVEATDWIGPDADAFKGDYEAFLVTELRALSIVLQVQANVLARQADEQDAASESDGSSGGFGTWLGGYAVWPQPSGPRLTAPIGRISEPPASFPQPSSFPLQWPPLWQNLLRMLPDLVPPGVGAAGGAFVVESGYAIAQPGLFGPIFAVSWTKITAYAADWAPTGTPAERAVTASPSAIAAPTISTPVASRATEPAAAADRVLSQGGSGWNGGGGSAAEPVAKSIGGSGGLTGLQTLSAPDGGPVAVFAKESTGRDFVGGMTGFNPVPQLGHNDGGFLGTLRAVLGAAAFVPGSVGWAAGGASIGFALYEHIPAFRSWFDGLVHWFGSGIRAINPFD</sequence>
<proteinExistence type="predicted"/>
<evidence type="ECO:0008006" key="4">
    <source>
        <dbReference type="Google" id="ProtNLM"/>
    </source>
</evidence>
<protein>
    <recommendedName>
        <fullName evidence="4">WXG100 family type VII secretion target</fullName>
    </recommendedName>
</protein>
<feature type="compositionally biased region" description="Gly residues" evidence="1">
    <location>
        <begin position="238"/>
        <end position="248"/>
    </location>
</feature>
<evidence type="ECO:0000256" key="1">
    <source>
        <dbReference type="SAM" id="MobiDB-lite"/>
    </source>
</evidence>
<comment type="caution">
    <text evidence="2">The sequence shown here is derived from an EMBL/GenBank/DDBJ whole genome shotgun (WGS) entry which is preliminary data.</text>
</comment>
<gene>
    <name evidence="2" type="ORF">F8O04_12455</name>
</gene>
<evidence type="ECO:0000313" key="2">
    <source>
        <dbReference type="EMBL" id="KAB1647825.1"/>
    </source>
</evidence>
<accession>A0A6H9WPI6</accession>
<dbReference type="EMBL" id="WBJY01000003">
    <property type="protein sequence ID" value="KAB1647825.1"/>
    <property type="molecule type" value="Genomic_DNA"/>
</dbReference>
<reference evidence="2 3" key="1">
    <citation type="submission" date="2019-09" db="EMBL/GenBank/DDBJ databases">
        <title>Phylogeny of genus Pseudoclavibacter and closely related genus.</title>
        <authorList>
            <person name="Li Y."/>
        </authorList>
    </citation>
    <scope>NUCLEOTIDE SEQUENCE [LARGE SCALE GENOMIC DNA]</scope>
    <source>
        <strain evidence="2 3">EGI 60007</strain>
    </source>
</reference>
<organism evidence="2 3">
    <name type="scientific">Pseudoclavibacter endophyticus</name>
    <dbReference type="NCBI Taxonomy" id="1778590"/>
    <lineage>
        <taxon>Bacteria</taxon>
        <taxon>Bacillati</taxon>
        <taxon>Actinomycetota</taxon>
        <taxon>Actinomycetes</taxon>
        <taxon>Micrococcales</taxon>
        <taxon>Microbacteriaceae</taxon>
        <taxon>Pseudoclavibacter</taxon>
    </lineage>
</organism>
<feature type="region of interest" description="Disordered" evidence="1">
    <location>
        <begin position="227"/>
        <end position="253"/>
    </location>
</feature>